<dbReference type="PANTHER" id="PTHR34322:SF2">
    <property type="entry name" value="TRANSPOSASE IS200-LIKE DOMAIN-CONTAINING PROTEIN"/>
    <property type="match status" value="1"/>
</dbReference>
<proteinExistence type="predicted"/>
<dbReference type="AlphaFoldDB" id="A0A1M5XCS4"/>
<dbReference type="RefSeq" id="WP_073602860.1">
    <property type="nucleotide sequence ID" value="NZ_FQXZ01000011.1"/>
</dbReference>
<sequence length="323" mass="37715">MTLPRSQQVDLAITPYYHCVSRCVRRSFLCGVDPVSGRSYAHRKDWVENRIHQLAHIFCIDICAYAVMSNHYHLVVHINQEKAEKLSDIQVIERWTKIHCLPELVFRYMKGFLRSRAEINTCKKIIHLWRTRLYSLSWLMKELNFEIALQANKEDRCSGHFWEGRFKSQALLDEKALLAAMTYTDLNPVRAQQAETPEESEYTSIKKRIDSLTNSQPTPAGLWPFTGHANRETANRETDGIPFRLIDYMEWVDWVGRQMRESKSGSIPAYLPAIIDRLSLNLTDTLKACTQLEKKHCLWIGTPEQLLSVKNYFHKQRIYGINI</sequence>
<evidence type="ECO:0000313" key="2">
    <source>
        <dbReference type="EMBL" id="SHH97611.1"/>
    </source>
</evidence>
<dbReference type="GO" id="GO:0004803">
    <property type="term" value="F:transposase activity"/>
    <property type="evidence" value="ECO:0007669"/>
    <property type="project" value="InterPro"/>
</dbReference>
<accession>A0A1M5XCS4</accession>
<dbReference type="EMBL" id="FQXZ01000011">
    <property type="protein sequence ID" value="SHH97611.1"/>
    <property type="molecule type" value="Genomic_DNA"/>
</dbReference>
<evidence type="ECO:0000259" key="1">
    <source>
        <dbReference type="SMART" id="SM01321"/>
    </source>
</evidence>
<reference evidence="2 3" key="1">
    <citation type="submission" date="2016-11" db="EMBL/GenBank/DDBJ databases">
        <authorList>
            <person name="Jaros S."/>
            <person name="Januszkiewicz K."/>
            <person name="Wedrychowicz H."/>
        </authorList>
    </citation>
    <scope>NUCLEOTIDE SEQUENCE [LARGE SCALE GENOMIC DNA]</scope>
    <source>
        <strain evidence="2 3">CECT 7868</strain>
    </source>
</reference>
<organism evidence="2 3">
    <name type="scientific">Vibrio aerogenes CECT 7868</name>
    <dbReference type="NCBI Taxonomy" id="1216006"/>
    <lineage>
        <taxon>Bacteria</taxon>
        <taxon>Pseudomonadati</taxon>
        <taxon>Pseudomonadota</taxon>
        <taxon>Gammaproteobacteria</taxon>
        <taxon>Vibrionales</taxon>
        <taxon>Vibrionaceae</taxon>
        <taxon>Vibrio</taxon>
    </lineage>
</organism>
<keyword evidence="3" id="KW-1185">Reference proteome</keyword>
<dbReference type="SUPFAM" id="SSF143422">
    <property type="entry name" value="Transposase IS200-like"/>
    <property type="match status" value="1"/>
</dbReference>
<dbReference type="Gene3D" id="3.30.70.1290">
    <property type="entry name" value="Transposase IS200-like"/>
    <property type="match status" value="1"/>
</dbReference>
<dbReference type="SMART" id="SM01321">
    <property type="entry name" value="Y1_Tnp"/>
    <property type="match status" value="1"/>
</dbReference>
<feature type="domain" description="Transposase IS200-like" evidence="1">
    <location>
        <begin position="12"/>
        <end position="187"/>
    </location>
</feature>
<dbReference type="GO" id="GO:0003677">
    <property type="term" value="F:DNA binding"/>
    <property type="evidence" value="ECO:0007669"/>
    <property type="project" value="InterPro"/>
</dbReference>
<dbReference type="InterPro" id="IPR002686">
    <property type="entry name" value="Transposase_17"/>
</dbReference>
<gene>
    <name evidence="2" type="ORF">VA7868_01096</name>
</gene>
<dbReference type="STRING" id="1216006.VA7868_01096"/>
<dbReference type="PANTHER" id="PTHR34322">
    <property type="entry name" value="TRANSPOSASE, Y1_TNP DOMAIN-CONTAINING"/>
    <property type="match status" value="1"/>
</dbReference>
<dbReference type="Proteomes" id="UP000184608">
    <property type="component" value="Unassembled WGS sequence"/>
</dbReference>
<name>A0A1M5XCS4_9VIBR</name>
<protein>
    <recommendedName>
        <fullName evidence="1">Transposase IS200-like domain-containing protein</fullName>
    </recommendedName>
</protein>
<evidence type="ECO:0000313" key="3">
    <source>
        <dbReference type="Proteomes" id="UP000184608"/>
    </source>
</evidence>
<dbReference type="GO" id="GO:0006313">
    <property type="term" value="P:DNA transposition"/>
    <property type="evidence" value="ECO:0007669"/>
    <property type="project" value="InterPro"/>
</dbReference>
<dbReference type="OrthoDB" id="9814067at2"/>
<dbReference type="InterPro" id="IPR036515">
    <property type="entry name" value="Transposase_17_sf"/>
</dbReference>